<dbReference type="SUPFAM" id="SSF57756">
    <property type="entry name" value="Retrovirus zinc finger-like domains"/>
    <property type="match status" value="1"/>
</dbReference>
<dbReference type="AlphaFoldDB" id="A0A835T2Y9"/>
<sequence>MSRALSDEFFVMPNLRISAKIAELERWRGRYVPVVRFANGVTTEVLPLTFSSRMPRWGECNRLQVPLKLAWALTIHKCQGMSLDRVQVSLANIFATGQAYVALSRARSLEGLELLDCNDDCVRVDPAVVSFYRALQEGRPQAHEEEQDSAWRHFLGHRLARRWPQPFRPPPPAVAAARAAQVAAAASQAQSPWGVGGQAAAGQSQQPTPTPGQGQGQAQAQNLYHIGPLPQWPPPVKEGRGDGGGGGAGGDGGDDEEHLGRWIRGGGYGGGRGNGGTQAGGSGAGGSQYGAGGGRGGGGGRGRSRDNDMCYKCKQMGHWASACPNRR</sequence>
<dbReference type="PANTHER" id="PTHR47642:SF5">
    <property type="entry name" value="ATP-DEPENDENT DNA HELICASE"/>
    <property type="match status" value="1"/>
</dbReference>
<dbReference type="InterPro" id="IPR027417">
    <property type="entry name" value="P-loop_NTPase"/>
</dbReference>
<organism evidence="4 5">
    <name type="scientific">Chlamydomonas incerta</name>
    <dbReference type="NCBI Taxonomy" id="51695"/>
    <lineage>
        <taxon>Eukaryota</taxon>
        <taxon>Viridiplantae</taxon>
        <taxon>Chlorophyta</taxon>
        <taxon>core chlorophytes</taxon>
        <taxon>Chlorophyceae</taxon>
        <taxon>CS clade</taxon>
        <taxon>Chlamydomonadales</taxon>
        <taxon>Chlamydomonadaceae</taxon>
        <taxon>Chlamydomonas</taxon>
    </lineage>
</organism>
<reference evidence="4" key="1">
    <citation type="journal article" date="2020" name="bioRxiv">
        <title>Comparative genomics of Chlamydomonas.</title>
        <authorList>
            <person name="Craig R.J."/>
            <person name="Hasan A.R."/>
            <person name="Ness R.W."/>
            <person name="Keightley P.D."/>
        </authorList>
    </citation>
    <scope>NUCLEOTIDE SEQUENCE</scope>
    <source>
        <strain evidence="4">SAG 7.73</strain>
    </source>
</reference>
<evidence type="ECO:0000256" key="1">
    <source>
        <dbReference type="PROSITE-ProRule" id="PRU00047"/>
    </source>
</evidence>
<dbReference type="InterPro" id="IPR036875">
    <property type="entry name" value="Znf_CCHC_sf"/>
</dbReference>
<evidence type="ECO:0000259" key="3">
    <source>
        <dbReference type="PROSITE" id="PS50158"/>
    </source>
</evidence>
<dbReference type="Gene3D" id="4.10.60.10">
    <property type="entry name" value="Zinc finger, CCHC-type"/>
    <property type="match status" value="1"/>
</dbReference>
<proteinExistence type="predicted"/>
<dbReference type="SMART" id="SM00343">
    <property type="entry name" value="ZnF_C2HC"/>
    <property type="match status" value="1"/>
</dbReference>
<evidence type="ECO:0000313" key="5">
    <source>
        <dbReference type="Proteomes" id="UP000650467"/>
    </source>
</evidence>
<feature type="region of interest" description="Disordered" evidence="2">
    <location>
        <begin position="188"/>
        <end position="307"/>
    </location>
</feature>
<evidence type="ECO:0000256" key="2">
    <source>
        <dbReference type="SAM" id="MobiDB-lite"/>
    </source>
</evidence>
<dbReference type="CDD" id="cd18809">
    <property type="entry name" value="SF1_C_RecD"/>
    <property type="match status" value="1"/>
</dbReference>
<keyword evidence="1" id="KW-0863">Zinc-finger</keyword>
<feature type="compositionally biased region" description="Gly residues" evidence="2">
    <location>
        <begin position="263"/>
        <end position="301"/>
    </location>
</feature>
<dbReference type="Pfam" id="PF00098">
    <property type="entry name" value="zf-CCHC"/>
    <property type="match status" value="1"/>
</dbReference>
<dbReference type="PROSITE" id="PS50158">
    <property type="entry name" value="ZF_CCHC"/>
    <property type="match status" value="1"/>
</dbReference>
<dbReference type="Gene3D" id="3.40.50.300">
    <property type="entry name" value="P-loop containing nucleotide triphosphate hydrolases"/>
    <property type="match status" value="1"/>
</dbReference>
<dbReference type="GO" id="GO:0008270">
    <property type="term" value="F:zinc ion binding"/>
    <property type="evidence" value="ECO:0007669"/>
    <property type="project" value="UniProtKB-KW"/>
</dbReference>
<dbReference type="EMBL" id="JAEHOC010000027">
    <property type="protein sequence ID" value="KAG2430611.1"/>
    <property type="molecule type" value="Genomic_DNA"/>
</dbReference>
<keyword evidence="5" id="KW-1185">Reference proteome</keyword>
<comment type="caution">
    <text evidence="4">The sequence shown here is derived from an EMBL/GenBank/DDBJ whole genome shotgun (WGS) entry which is preliminary data.</text>
</comment>
<accession>A0A835T2Y9</accession>
<feature type="compositionally biased region" description="Gly residues" evidence="2">
    <location>
        <begin position="242"/>
        <end position="251"/>
    </location>
</feature>
<dbReference type="Proteomes" id="UP000650467">
    <property type="component" value="Unassembled WGS sequence"/>
</dbReference>
<dbReference type="SUPFAM" id="SSF52540">
    <property type="entry name" value="P-loop containing nucleoside triphosphate hydrolases"/>
    <property type="match status" value="1"/>
</dbReference>
<dbReference type="GO" id="GO:0003676">
    <property type="term" value="F:nucleic acid binding"/>
    <property type="evidence" value="ECO:0007669"/>
    <property type="project" value="InterPro"/>
</dbReference>
<protein>
    <recommendedName>
        <fullName evidence="3">CCHC-type domain-containing protein</fullName>
    </recommendedName>
</protein>
<gene>
    <name evidence="4" type="ORF">HXX76_010129</name>
</gene>
<dbReference type="InterPro" id="IPR051055">
    <property type="entry name" value="PIF1_helicase"/>
</dbReference>
<dbReference type="PANTHER" id="PTHR47642">
    <property type="entry name" value="ATP-DEPENDENT DNA HELICASE"/>
    <property type="match status" value="1"/>
</dbReference>
<dbReference type="InterPro" id="IPR001878">
    <property type="entry name" value="Znf_CCHC"/>
</dbReference>
<keyword evidence="1" id="KW-0862">Zinc</keyword>
<dbReference type="OrthoDB" id="537910at2759"/>
<name>A0A835T2Y9_CHLIN</name>
<evidence type="ECO:0000313" key="4">
    <source>
        <dbReference type="EMBL" id="KAG2430611.1"/>
    </source>
</evidence>
<feature type="domain" description="CCHC-type" evidence="3">
    <location>
        <begin position="310"/>
        <end position="325"/>
    </location>
</feature>
<keyword evidence="1" id="KW-0479">Metal-binding</keyword>